<evidence type="ECO:0000256" key="1">
    <source>
        <dbReference type="SAM" id="MobiDB-lite"/>
    </source>
</evidence>
<proteinExistence type="predicted"/>
<keyword evidence="3" id="KW-1185">Reference proteome</keyword>
<feature type="region of interest" description="Disordered" evidence="1">
    <location>
        <begin position="1"/>
        <end position="20"/>
    </location>
</feature>
<name>A0A9D4I872_DREPO</name>
<dbReference type="AlphaFoldDB" id="A0A9D4I872"/>
<organism evidence="2 3">
    <name type="scientific">Dreissena polymorpha</name>
    <name type="common">Zebra mussel</name>
    <name type="synonym">Mytilus polymorpha</name>
    <dbReference type="NCBI Taxonomy" id="45954"/>
    <lineage>
        <taxon>Eukaryota</taxon>
        <taxon>Metazoa</taxon>
        <taxon>Spiralia</taxon>
        <taxon>Lophotrochozoa</taxon>
        <taxon>Mollusca</taxon>
        <taxon>Bivalvia</taxon>
        <taxon>Autobranchia</taxon>
        <taxon>Heteroconchia</taxon>
        <taxon>Euheterodonta</taxon>
        <taxon>Imparidentia</taxon>
        <taxon>Neoheterodontei</taxon>
        <taxon>Myida</taxon>
        <taxon>Dreissenoidea</taxon>
        <taxon>Dreissenidae</taxon>
        <taxon>Dreissena</taxon>
    </lineage>
</organism>
<reference evidence="2" key="2">
    <citation type="submission" date="2020-11" db="EMBL/GenBank/DDBJ databases">
        <authorList>
            <person name="McCartney M.A."/>
            <person name="Auch B."/>
            <person name="Kono T."/>
            <person name="Mallez S."/>
            <person name="Becker A."/>
            <person name="Gohl D.M."/>
            <person name="Silverstein K.A.T."/>
            <person name="Koren S."/>
            <person name="Bechman K.B."/>
            <person name="Herman A."/>
            <person name="Abrahante J.E."/>
            <person name="Garbe J."/>
        </authorList>
    </citation>
    <scope>NUCLEOTIDE SEQUENCE</scope>
    <source>
        <strain evidence="2">Duluth1</strain>
        <tissue evidence="2">Whole animal</tissue>
    </source>
</reference>
<accession>A0A9D4I872</accession>
<evidence type="ECO:0000313" key="3">
    <source>
        <dbReference type="Proteomes" id="UP000828390"/>
    </source>
</evidence>
<comment type="caution">
    <text evidence="2">The sequence shown here is derived from an EMBL/GenBank/DDBJ whole genome shotgun (WGS) entry which is preliminary data.</text>
</comment>
<gene>
    <name evidence="2" type="ORF">DPMN_186448</name>
</gene>
<sequence length="98" mass="10872">MDFSHEMYPRDGHGRRAASTSVIGPIERALPGLHLTVSYRPGPSSDLKTTYSYPKAGHSRRAASTRVIGPWVCVLCGRKGRGRAVMLQIKPQYNINYT</sequence>
<dbReference type="Proteomes" id="UP000828390">
    <property type="component" value="Unassembled WGS sequence"/>
</dbReference>
<feature type="compositionally biased region" description="Basic and acidic residues" evidence="1">
    <location>
        <begin position="1"/>
        <end position="14"/>
    </location>
</feature>
<dbReference type="EMBL" id="JAIWYP010000010">
    <property type="protein sequence ID" value="KAH3751869.1"/>
    <property type="molecule type" value="Genomic_DNA"/>
</dbReference>
<reference evidence="2" key="1">
    <citation type="journal article" date="2019" name="bioRxiv">
        <title>The Genome of the Zebra Mussel, Dreissena polymorpha: A Resource for Invasive Species Research.</title>
        <authorList>
            <person name="McCartney M.A."/>
            <person name="Auch B."/>
            <person name="Kono T."/>
            <person name="Mallez S."/>
            <person name="Zhang Y."/>
            <person name="Obille A."/>
            <person name="Becker A."/>
            <person name="Abrahante J.E."/>
            <person name="Garbe J."/>
            <person name="Badalamenti J.P."/>
            <person name="Herman A."/>
            <person name="Mangelson H."/>
            <person name="Liachko I."/>
            <person name="Sullivan S."/>
            <person name="Sone E.D."/>
            <person name="Koren S."/>
            <person name="Silverstein K.A.T."/>
            <person name="Beckman K.B."/>
            <person name="Gohl D.M."/>
        </authorList>
    </citation>
    <scope>NUCLEOTIDE SEQUENCE</scope>
    <source>
        <strain evidence="2">Duluth1</strain>
        <tissue evidence="2">Whole animal</tissue>
    </source>
</reference>
<evidence type="ECO:0000313" key="2">
    <source>
        <dbReference type="EMBL" id="KAH3751869.1"/>
    </source>
</evidence>
<protein>
    <submittedName>
        <fullName evidence="2">Uncharacterized protein</fullName>
    </submittedName>
</protein>